<sequence length="125" mass="14148">MTNTPFRPRIWLLKECPFCLKLRIALNEMGLDERVDYIVFDKGDDTEADLRRRLTDAGIKPSYPAAEVAPGEYAAESDDLIARYAREAGVDPETDLPLLAYYKAGVFPRFVEMFKTLKEMGKAPA</sequence>
<gene>
    <name evidence="2" type="ORF">KY084_00855</name>
</gene>
<feature type="domain" description="GST N-terminal" evidence="1">
    <location>
        <begin position="16"/>
        <end position="81"/>
    </location>
</feature>
<organism evidence="2 3">
    <name type="scientific">Stakelama flava</name>
    <dbReference type="NCBI Taxonomy" id="2860338"/>
    <lineage>
        <taxon>Bacteria</taxon>
        <taxon>Pseudomonadati</taxon>
        <taxon>Pseudomonadota</taxon>
        <taxon>Alphaproteobacteria</taxon>
        <taxon>Sphingomonadales</taxon>
        <taxon>Sphingomonadaceae</taxon>
        <taxon>Stakelama</taxon>
    </lineage>
</organism>
<dbReference type="RefSeq" id="WP_219236540.1">
    <property type="nucleotide sequence ID" value="NZ_JAHWZX010000001.1"/>
</dbReference>
<evidence type="ECO:0000313" key="3">
    <source>
        <dbReference type="Proteomes" id="UP001197214"/>
    </source>
</evidence>
<dbReference type="Proteomes" id="UP001197214">
    <property type="component" value="Unassembled WGS sequence"/>
</dbReference>
<keyword evidence="3" id="KW-1185">Reference proteome</keyword>
<dbReference type="PROSITE" id="PS51354">
    <property type="entry name" value="GLUTAREDOXIN_2"/>
    <property type="match status" value="1"/>
</dbReference>
<comment type="caution">
    <text evidence="2">The sequence shown here is derived from an EMBL/GenBank/DDBJ whole genome shotgun (WGS) entry which is preliminary data.</text>
</comment>
<dbReference type="EMBL" id="JAHWZX010000001">
    <property type="protein sequence ID" value="MBW4329427.1"/>
    <property type="molecule type" value="Genomic_DNA"/>
</dbReference>
<evidence type="ECO:0000313" key="2">
    <source>
        <dbReference type="EMBL" id="MBW4329427.1"/>
    </source>
</evidence>
<evidence type="ECO:0000259" key="1">
    <source>
        <dbReference type="Pfam" id="PF13409"/>
    </source>
</evidence>
<reference evidence="2 3" key="1">
    <citation type="submission" date="2021-07" db="EMBL/GenBank/DDBJ databases">
        <title>Stakelama flava sp. nov., a novel endophytic bacterium isolated from branch of Kandelia candel.</title>
        <authorList>
            <person name="Tuo L."/>
        </authorList>
    </citation>
    <scope>NUCLEOTIDE SEQUENCE [LARGE SCALE GENOMIC DNA]</scope>
    <source>
        <strain evidence="2 3">CBK3Z-3</strain>
    </source>
</reference>
<proteinExistence type="predicted"/>
<name>A0ABS6XGX1_9SPHN</name>
<dbReference type="InterPro" id="IPR004045">
    <property type="entry name" value="Glutathione_S-Trfase_N"/>
</dbReference>
<dbReference type="Pfam" id="PF13409">
    <property type="entry name" value="GST_N_2"/>
    <property type="match status" value="1"/>
</dbReference>
<accession>A0ABS6XGX1</accession>
<protein>
    <submittedName>
        <fullName evidence="2">Glutathione S-transferase domain-containing protein</fullName>
    </submittedName>
</protein>